<dbReference type="EMBL" id="JAUZQC010000005">
    <property type="protein sequence ID" value="KAK5870470.1"/>
    <property type="molecule type" value="Genomic_DNA"/>
</dbReference>
<dbReference type="InterPro" id="IPR000477">
    <property type="entry name" value="RT_dom"/>
</dbReference>
<accession>A0AAN7XXX2</accession>
<organism evidence="4 5">
    <name type="scientific">Eleginops maclovinus</name>
    <name type="common">Patagonian blennie</name>
    <name type="synonym">Eleginus maclovinus</name>
    <dbReference type="NCBI Taxonomy" id="56733"/>
    <lineage>
        <taxon>Eukaryota</taxon>
        <taxon>Metazoa</taxon>
        <taxon>Chordata</taxon>
        <taxon>Craniata</taxon>
        <taxon>Vertebrata</taxon>
        <taxon>Euteleostomi</taxon>
        <taxon>Actinopterygii</taxon>
        <taxon>Neopterygii</taxon>
        <taxon>Teleostei</taxon>
        <taxon>Neoteleostei</taxon>
        <taxon>Acanthomorphata</taxon>
        <taxon>Eupercaria</taxon>
        <taxon>Perciformes</taxon>
        <taxon>Notothenioidei</taxon>
        <taxon>Eleginopidae</taxon>
        <taxon>Eleginops</taxon>
    </lineage>
</organism>
<comment type="caution">
    <text evidence="4">The sequence shown here is derived from an EMBL/GenBank/DDBJ whole genome shotgun (WGS) entry which is preliminary data.</text>
</comment>
<dbReference type="InterPro" id="IPR043502">
    <property type="entry name" value="DNA/RNA_pol_sf"/>
</dbReference>
<name>A0AAN7XXX2_ELEMC</name>
<dbReference type="Gene3D" id="3.30.70.270">
    <property type="match status" value="1"/>
</dbReference>
<evidence type="ECO:0000313" key="5">
    <source>
        <dbReference type="Proteomes" id="UP001346869"/>
    </source>
</evidence>
<dbReference type="Proteomes" id="UP001346869">
    <property type="component" value="Unassembled WGS sequence"/>
</dbReference>
<dbReference type="Pfam" id="PF00078">
    <property type="entry name" value="RVT_1"/>
    <property type="match status" value="1"/>
</dbReference>
<gene>
    <name evidence="4" type="ORF">PBY51_003412</name>
</gene>
<reference evidence="4 5" key="1">
    <citation type="journal article" date="2023" name="Genes (Basel)">
        <title>Chromosome-Level Genome Assembly and Circadian Gene Repertoire of the Patagonia Blennie Eleginops maclovinus-The Closest Ancestral Proxy of Antarctic Cryonotothenioids.</title>
        <authorList>
            <person name="Cheng C.C."/>
            <person name="Rivera-Colon A.G."/>
            <person name="Minhas B.F."/>
            <person name="Wilson L."/>
            <person name="Rayamajhi N."/>
            <person name="Vargas-Chacoff L."/>
            <person name="Catchen J.M."/>
        </authorList>
    </citation>
    <scope>NUCLEOTIDE SEQUENCE [LARGE SCALE GENOMIC DNA]</scope>
    <source>
        <strain evidence="4">JMC-PN-2008</strain>
    </source>
</reference>
<proteinExistence type="inferred from homology"/>
<reference evidence="4 5" key="2">
    <citation type="journal article" date="2023" name="Mol. Biol. Evol.">
        <title>Genomics of Secondarily Temperate Adaptation in the Only Non-Antarctic Icefish.</title>
        <authorList>
            <person name="Rivera-Colon A.G."/>
            <person name="Rayamajhi N."/>
            <person name="Minhas B.F."/>
            <person name="Madrigal G."/>
            <person name="Bilyk K.T."/>
            <person name="Yoon V."/>
            <person name="Hune M."/>
            <person name="Gregory S."/>
            <person name="Cheng C.H.C."/>
            <person name="Catchen J.M."/>
        </authorList>
    </citation>
    <scope>NUCLEOTIDE SEQUENCE [LARGE SCALE GENOMIC DNA]</scope>
    <source>
        <strain evidence="4">JMC-PN-2008</strain>
    </source>
</reference>
<feature type="domain" description="Reverse transcriptase" evidence="3">
    <location>
        <begin position="83"/>
        <end position="210"/>
    </location>
</feature>
<evidence type="ECO:0000259" key="3">
    <source>
        <dbReference type="Pfam" id="PF00078"/>
    </source>
</evidence>
<dbReference type="SUPFAM" id="SSF56672">
    <property type="entry name" value="DNA/RNA polymerases"/>
    <property type="match status" value="1"/>
</dbReference>
<dbReference type="Gene3D" id="3.10.10.10">
    <property type="entry name" value="HIV Type 1 Reverse Transcriptase, subunit A, domain 1"/>
    <property type="match status" value="1"/>
</dbReference>
<protein>
    <recommendedName>
        <fullName evidence="2">ribonuclease H</fullName>
        <ecNumber evidence="2">3.1.26.4</ecNumber>
    </recommendedName>
</protein>
<keyword evidence="5" id="KW-1185">Reference proteome</keyword>
<dbReference type="InterPro" id="IPR043128">
    <property type="entry name" value="Rev_trsase/Diguanyl_cyclase"/>
</dbReference>
<evidence type="ECO:0000256" key="2">
    <source>
        <dbReference type="ARBA" id="ARBA00012180"/>
    </source>
</evidence>
<dbReference type="EC" id="3.1.26.4" evidence="2"/>
<dbReference type="GO" id="GO:0004523">
    <property type="term" value="F:RNA-DNA hybrid ribonuclease activity"/>
    <property type="evidence" value="ECO:0007669"/>
    <property type="project" value="UniProtKB-EC"/>
</dbReference>
<evidence type="ECO:0000313" key="4">
    <source>
        <dbReference type="EMBL" id="KAK5870470.1"/>
    </source>
</evidence>
<dbReference type="PANTHER" id="PTHR47331">
    <property type="entry name" value="PHD-TYPE DOMAIN-CONTAINING PROTEIN"/>
    <property type="match status" value="1"/>
</dbReference>
<dbReference type="AlphaFoldDB" id="A0AAN7XXX2"/>
<evidence type="ECO:0000256" key="1">
    <source>
        <dbReference type="ARBA" id="ARBA00010879"/>
    </source>
</evidence>
<comment type="similarity">
    <text evidence="1">Belongs to the beta type-B retroviral polymerase family. HERV class-II K(HML-2) pol subfamily.</text>
</comment>
<sequence>MPVLRSTERRLIKDPARAKAYKAEIQKLIDAGCVTKLSTEEVDESHESWFIPHHLVHHNGKDCLVFDCSCTNCGLSLNEQLVPGPTLGPSLLGVLLRFRQYAVAISGDKQAMFHQVPLLPEHRPLLRFVWRNLQREEKPDVYQWHVLPFGTTCSPCCATFVLQKHIKDHAEGNEDILQSIEQSFYVDNCLQSLSTPESAKLLVNKMRQCLA</sequence>
<dbReference type="PANTHER" id="PTHR47331:SF5">
    <property type="entry name" value="RIBONUCLEASE H"/>
    <property type="match status" value="1"/>
</dbReference>